<dbReference type="KEGG" id="ptm:GSPATT00021669001"/>
<evidence type="ECO:0000256" key="2">
    <source>
        <dbReference type="ARBA" id="ARBA00012485"/>
    </source>
</evidence>
<dbReference type="Gene3D" id="3.90.1750.10">
    <property type="entry name" value="Hect, E3 ligase catalytic domains"/>
    <property type="match status" value="1"/>
</dbReference>
<dbReference type="OrthoDB" id="409931at2759"/>
<evidence type="ECO:0000256" key="4">
    <source>
        <dbReference type="ARBA" id="ARBA00022786"/>
    </source>
</evidence>
<dbReference type="RefSeq" id="XP_001455898.1">
    <property type="nucleotide sequence ID" value="XM_001455861.1"/>
</dbReference>
<evidence type="ECO:0000256" key="5">
    <source>
        <dbReference type="PROSITE-ProRule" id="PRU00104"/>
    </source>
</evidence>
<gene>
    <name evidence="7" type="ORF">GSPATT00021669001</name>
</gene>
<keyword evidence="4 5" id="KW-0833">Ubl conjugation pathway</keyword>
<keyword evidence="3" id="KW-0808">Transferase</keyword>
<dbReference type="SMART" id="SM00119">
    <property type="entry name" value="HECTc"/>
    <property type="match status" value="1"/>
</dbReference>
<proteinExistence type="predicted"/>
<evidence type="ECO:0000313" key="7">
    <source>
        <dbReference type="EMBL" id="CAK88501.1"/>
    </source>
</evidence>
<dbReference type="Pfam" id="PF00632">
    <property type="entry name" value="HECT"/>
    <property type="match status" value="1"/>
</dbReference>
<dbReference type="InterPro" id="IPR044611">
    <property type="entry name" value="E3A/B/C-like"/>
</dbReference>
<dbReference type="Gene3D" id="3.30.2160.10">
    <property type="entry name" value="Hect, E3 ligase catalytic domain"/>
    <property type="match status" value="1"/>
</dbReference>
<dbReference type="AlphaFoldDB" id="A0DZN4"/>
<dbReference type="InterPro" id="IPR000569">
    <property type="entry name" value="HECT_dom"/>
</dbReference>
<feature type="active site" description="Glycyl thioester intermediate" evidence="5">
    <location>
        <position position="934"/>
    </location>
</feature>
<dbReference type="Proteomes" id="UP000000600">
    <property type="component" value="Unassembled WGS sequence"/>
</dbReference>
<dbReference type="CDD" id="cd00078">
    <property type="entry name" value="HECTc"/>
    <property type="match status" value="1"/>
</dbReference>
<dbReference type="OMA" id="NDWQFTK"/>
<dbReference type="PANTHER" id="PTHR45700:SF8">
    <property type="entry name" value="HECT-TYPE E3 UBIQUITIN TRANSFERASE"/>
    <property type="match status" value="1"/>
</dbReference>
<dbReference type="SUPFAM" id="SSF56204">
    <property type="entry name" value="Hect, E3 ligase catalytic domain"/>
    <property type="match status" value="1"/>
</dbReference>
<protein>
    <recommendedName>
        <fullName evidence="2">HECT-type E3 ubiquitin transferase</fullName>
        <ecNumber evidence="2">2.3.2.26</ecNumber>
    </recommendedName>
</protein>
<dbReference type="GO" id="GO:0000209">
    <property type="term" value="P:protein polyubiquitination"/>
    <property type="evidence" value="ECO:0007669"/>
    <property type="project" value="InterPro"/>
</dbReference>
<dbReference type="Gene3D" id="3.30.2410.10">
    <property type="entry name" value="Hect, E3 ligase catalytic domain"/>
    <property type="match status" value="1"/>
</dbReference>
<comment type="catalytic activity">
    <reaction evidence="1">
        <text>S-ubiquitinyl-[E2 ubiquitin-conjugating enzyme]-L-cysteine + [acceptor protein]-L-lysine = [E2 ubiquitin-conjugating enzyme]-L-cysteine + N(6)-ubiquitinyl-[acceptor protein]-L-lysine.</text>
        <dbReference type="EC" id="2.3.2.26"/>
    </reaction>
</comment>
<dbReference type="eggNOG" id="KOG0941">
    <property type="taxonomic scope" value="Eukaryota"/>
</dbReference>
<dbReference type="InterPro" id="IPR035983">
    <property type="entry name" value="Hect_E3_ubiquitin_ligase"/>
</dbReference>
<dbReference type="InterPro" id="IPR035927">
    <property type="entry name" value="DUSP-like_sf"/>
</dbReference>
<dbReference type="HOGENOM" id="CLU_312498_0_0_1"/>
<dbReference type="SUPFAM" id="SSF143791">
    <property type="entry name" value="DUSP-like"/>
    <property type="match status" value="1"/>
</dbReference>
<evidence type="ECO:0000259" key="6">
    <source>
        <dbReference type="PROSITE" id="PS50237"/>
    </source>
</evidence>
<keyword evidence="8" id="KW-1185">Reference proteome</keyword>
<dbReference type="EC" id="2.3.2.26" evidence="2"/>
<dbReference type="FunFam" id="3.30.2410.10:FF:000003">
    <property type="entry name" value="probable E3 ubiquitin-protein ligase HERC4 isoform X1"/>
    <property type="match status" value="1"/>
</dbReference>
<dbReference type="InParanoid" id="A0DZN4"/>
<dbReference type="GO" id="GO:0061630">
    <property type="term" value="F:ubiquitin protein ligase activity"/>
    <property type="evidence" value="ECO:0000318"/>
    <property type="project" value="GO_Central"/>
</dbReference>
<evidence type="ECO:0000313" key="8">
    <source>
        <dbReference type="Proteomes" id="UP000000600"/>
    </source>
</evidence>
<organism evidence="7 8">
    <name type="scientific">Paramecium tetraurelia</name>
    <dbReference type="NCBI Taxonomy" id="5888"/>
    <lineage>
        <taxon>Eukaryota</taxon>
        <taxon>Sar</taxon>
        <taxon>Alveolata</taxon>
        <taxon>Ciliophora</taxon>
        <taxon>Intramacronucleata</taxon>
        <taxon>Oligohymenophorea</taxon>
        <taxon>Peniculida</taxon>
        <taxon>Parameciidae</taxon>
        <taxon>Paramecium</taxon>
    </lineage>
</organism>
<sequence>MINYLQILQQRSPFMEELTIYEEGRRMQMLEKSLREKGGKEYYLISKKFIKQWKHYVDYDEEMEEYEKDSRQKVLILNMHSLIKSILIQLAIRNCLSTFPKTMFITLPFVIWKMNGIMKLEVYEYFIRNYQSAEPQIRVGFYNENLKRKQIFPNLARFTLIYWSPVDNKLQTVIAQVDYNSEIKAWKNLLRDTFQELFKLKKVNNVRIWQPRHKTFKQGLLIQQISKTKEVDGDILDDNLMIFQLQSQRNNCLILDFEMNDWQFTKYTKSIEYDNELLLEIALQGCGQLVCEFPQCKLNNGYLDLGFGVEDIKGICQVLIENEEVKWELMCSKQNGLTNNLLPFYQRDDKIDIIQYLLKISASLELFGISFVENYNKNQGVYQIDQENPEVNILLIQFTDKLLKQQKEASIQIIKNLFCRKVADIEPLTNLYQLRALYLILQFRGSLNYILEDKTQILLTIIRRLSQQQLNQLSKWLSKLDNSGIIQLQSMLKSLIEEQIKIQQNAPIRPLLDIDDIQRLKGLFELYSMIYKSNLRNRRIKTSDFIINSIQHFYKVDADREEFTQFQMFNQKILRNYSFTFCQYPWSMPLEFKSKLIYIECKVKQFDQRRRTYGILPQYVSLTIERDNIIESAIKQLQQTNQSLKNPLKIQFVNEQGVDEGGPKREFFRLIMEKLITPDYGMFIPKNNDTIFWFNPQSFEMPIYYSLIGKLLGLSLYNSVLLDVRFPTVLFKKLQREKVKEEDLKELDMEVYTGFQFLREQTDPKVVESLGLTFNATYQVWGETYFEDLKPNGFQIDVTIQNREEYIQLYIDWYLNKLVQKQFDLLKDGFKTVVDGDGIKLFSGEELQQLIIGLPTFDMKDLEASTKYDGYESNSEYIKYFWNCIHSLNVEMQKRFLFFCTGSDRIPVGGLKSIKFVIQKHGEDTEQLPSAHTCFNVLLLPQYKVKETLKEKLKISLENAEGFGLM</sequence>
<accession>A0DZN4</accession>
<evidence type="ECO:0000256" key="1">
    <source>
        <dbReference type="ARBA" id="ARBA00000885"/>
    </source>
</evidence>
<dbReference type="PANTHER" id="PTHR45700">
    <property type="entry name" value="UBIQUITIN-PROTEIN LIGASE E3C"/>
    <property type="match status" value="1"/>
</dbReference>
<reference evidence="7 8" key="1">
    <citation type="journal article" date="2006" name="Nature">
        <title>Global trends of whole-genome duplications revealed by the ciliate Paramecium tetraurelia.</title>
        <authorList>
            <consortium name="Genoscope"/>
            <person name="Aury J.-M."/>
            <person name="Jaillon O."/>
            <person name="Duret L."/>
            <person name="Noel B."/>
            <person name="Jubin C."/>
            <person name="Porcel B.M."/>
            <person name="Segurens B."/>
            <person name="Daubin V."/>
            <person name="Anthouard V."/>
            <person name="Aiach N."/>
            <person name="Arnaiz O."/>
            <person name="Billaut A."/>
            <person name="Beisson J."/>
            <person name="Blanc I."/>
            <person name="Bouhouche K."/>
            <person name="Camara F."/>
            <person name="Duharcourt S."/>
            <person name="Guigo R."/>
            <person name="Gogendeau D."/>
            <person name="Katinka M."/>
            <person name="Keller A.-M."/>
            <person name="Kissmehl R."/>
            <person name="Klotz C."/>
            <person name="Koll F."/>
            <person name="Le Moue A."/>
            <person name="Lepere C."/>
            <person name="Malinsky S."/>
            <person name="Nowacki M."/>
            <person name="Nowak J.K."/>
            <person name="Plattner H."/>
            <person name="Poulain J."/>
            <person name="Ruiz F."/>
            <person name="Serrano V."/>
            <person name="Zagulski M."/>
            <person name="Dessen P."/>
            <person name="Betermier M."/>
            <person name="Weissenbach J."/>
            <person name="Scarpelli C."/>
            <person name="Schachter V."/>
            <person name="Sperling L."/>
            <person name="Meyer E."/>
            <person name="Cohen J."/>
            <person name="Wincker P."/>
        </authorList>
    </citation>
    <scope>NUCLEOTIDE SEQUENCE [LARGE SCALE GENOMIC DNA]</scope>
    <source>
        <strain evidence="7 8">Stock d4-2</strain>
    </source>
</reference>
<dbReference type="STRING" id="5888.A0DZN4"/>
<evidence type="ECO:0000256" key="3">
    <source>
        <dbReference type="ARBA" id="ARBA00022679"/>
    </source>
</evidence>
<dbReference type="GeneID" id="5041683"/>
<dbReference type="PROSITE" id="PS50237">
    <property type="entry name" value="HECT"/>
    <property type="match status" value="1"/>
</dbReference>
<name>A0DZN4_PARTE</name>
<dbReference type="EMBL" id="CT868650">
    <property type="protein sequence ID" value="CAK88501.1"/>
    <property type="molecule type" value="Genomic_DNA"/>
</dbReference>
<feature type="domain" description="HECT" evidence="6">
    <location>
        <begin position="640"/>
        <end position="966"/>
    </location>
</feature>